<protein>
    <submittedName>
        <fullName evidence="2">Uncharacterized protein</fullName>
    </submittedName>
</protein>
<keyword evidence="3" id="KW-1185">Reference proteome</keyword>
<comment type="caution">
    <text evidence="2">The sequence shown here is derived from an EMBL/GenBank/DDBJ whole genome shotgun (WGS) entry which is preliminary data.</text>
</comment>
<name>A0A8I0PBC1_9ACTN</name>
<sequence>MPGGSCEGPGAPGDCASGPCFGSGTLRRTNVDGATPPAVGSDGSCLALVRGMVRGSPDGRPGVAGAMDSAAAIGSTADNRMVLGSRLVREARSPCEESPPCACAYGTSEATTGSARGVASDAGRPAAACPGAGTPVEAEAAPATLGACRTSGSWRTSSTASGAATATGPSACSATADSGTARRIWVDLSRRSVGEISGRAAAIAVSDSCPPANRGATAFPACGSAIASPTSQGSPTRTGSPANWLAPSTHTRNGTTYPMRSSCTLACTGCPAARAIR</sequence>
<proteinExistence type="predicted"/>
<gene>
    <name evidence="2" type="ORF">H4687_005469</name>
</gene>
<organism evidence="2 3">
    <name type="scientific">Streptomyces stelliscabiei</name>
    <dbReference type="NCBI Taxonomy" id="146820"/>
    <lineage>
        <taxon>Bacteria</taxon>
        <taxon>Bacillati</taxon>
        <taxon>Actinomycetota</taxon>
        <taxon>Actinomycetes</taxon>
        <taxon>Kitasatosporales</taxon>
        <taxon>Streptomycetaceae</taxon>
        <taxon>Streptomyces</taxon>
    </lineage>
</organism>
<accession>A0A8I0PBC1</accession>
<dbReference type="EMBL" id="JADBGF010000001">
    <property type="protein sequence ID" value="MBE1599340.1"/>
    <property type="molecule type" value="Genomic_DNA"/>
</dbReference>
<evidence type="ECO:0000313" key="3">
    <source>
        <dbReference type="Proteomes" id="UP000629287"/>
    </source>
</evidence>
<evidence type="ECO:0000313" key="2">
    <source>
        <dbReference type="EMBL" id="MBE1599340.1"/>
    </source>
</evidence>
<evidence type="ECO:0000256" key="1">
    <source>
        <dbReference type="SAM" id="MobiDB-lite"/>
    </source>
</evidence>
<feature type="region of interest" description="Disordered" evidence="1">
    <location>
        <begin position="228"/>
        <end position="247"/>
    </location>
</feature>
<dbReference type="Proteomes" id="UP000629287">
    <property type="component" value="Unassembled WGS sequence"/>
</dbReference>
<reference evidence="2 3" key="1">
    <citation type="submission" date="2020-10" db="EMBL/GenBank/DDBJ databases">
        <title>Sequencing the genomes of 1000 actinobacteria strains.</title>
        <authorList>
            <person name="Klenk H.-P."/>
        </authorList>
    </citation>
    <scope>NUCLEOTIDE SEQUENCE [LARGE SCALE GENOMIC DNA]</scope>
    <source>
        <strain evidence="2 3">DSM 41803</strain>
    </source>
</reference>
<dbReference type="AlphaFoldDB" id="A0A8I0PBC1"/>